<dbReference type="InterPro" id="IPR012966">
    <property type="entry name" value="AHD"/>
</dbReference>
<dbReference type="GO" id="GO:0031106">
    <property type="term" value="P:septin ring organization"/>
    <property type="evidence" value="ECO:0007669"/>
    <property type="project" value="TreeGrafter"/>
</dbReference>
<feature type="region of interest" description="Disordered" evidence="1">
    <location>
        <begin position="38"/>
        <end position="80"/>
    </location>
</feature>
<sequence>MDSSQLSFKEKLEFFEKNDKKSHRKVCSTPKFKSCFNIVTRNKPNMNDSRQGAQGNEKKSSPSTTDNNFVSSSSAPTTSSSVDYMKSLLNNLTLSSNKAASKNMKFDSNIKNSPKIQKLYNDENRRPDILEVFNDLDKFIEKELNEIETKRRINRQLEDEKVSDALKNVKKEYSNDILKHQKEFEKQMKSKINDKKNVEKSQIELDSIDDEQKIHSINEKMNRLRIKKLEQLKVEGEKQEKLLTMIFQVLQHVTVNEENLEEIMKIERHYLVASIRLQASMAEVNRLSHSESFHSPPFHVKGKCEISEVMLEIKQNYLERFRTSRNEFILVLFKYDGEVIASKPLAITDDIRTIKFSEIFQFSDVYLDFNIRVEIYGTTFWSQKQSIRETTLKFFGFFYLTACDSSDNRQRFDMIEVIKTDNIPLRKKVSIKFKQFITPDIHHENELLVKLGNSWVKTNAVLCGHLLEFSLISDENAEPILLDLHNLDSDFVIPIVSNVSMKPFTFLLKFNHYINDNDFFLPVAAESAEDYSFWVGSINKVLALINKQ</sequence>
<dbReference type="PANTHER" id="PTHR21538">
    <property type="entry name" value="ANILLIN/RHOTEKIN RTKN"/>
    <property type="match status" value="1"/>
</dbReference>
<feature type="compositionally biased region" description="Polar residues" evidence="1">
    <location>
        <begin position="38"/>
        <end position="54"/>
    </location>
</feature>
<dbReference type="InterPro" id="IPR051364">
    <property type="entry name" value="Cytokinesis/Rho-signaling"/>
</dbReference>
<dbReference type="GO" id="GO:0000281">
    <property type="term" value="P:mitotic cytokinesis"/>
    <property type="evidence" value="ECO:0007669"/>
    <property type="project" value="TreeGrafter"/>
</dbReference>
<keyword evidence="4" id="KW-1185">Reference proteome</keyword>
<feature type="compositionally biased region" description="Low complexity" evidence="1">
    <location>
        <begin position="71"/>
        <end position="80"/>
    </location>
</feature>
<dbReference type="AlphaFoldDB" id="A0A1J1IWV6"/>
<organism evidence="3 4">
    <name type="scientific">Clunio marinus</name>
    <dbReference type="NCBI Taxonomy" id="568069"/>
    <lineage>
        <taxon>Eukaryota</taxon>
        <taxon>Metazoa</taxon>
        <taxon>Ecdysozoa</taxon>
        <taxon>Arthropoda</taxon>
        <taxon>Hexapoda</taxon>
        <taxon>Insecta</taxon>
        <taxon>Pterygota</taxon>
        <taxon>Neoptera</taxon>
        <taxon>Endopterygota</taxon>
        <taxon>Diptera</taxon>
        <taxon>Nematocera</taxon>
        <taxon>Chironomoidea</taxon>
        <taxon>Chironomidae</taxon>
        <taxon>Clunio</taxon>
    </lineage>
</organism>
<dbReference type="GO" id="GO:0000915">
    <property type="term" value="P:actomyosin contractile ring assembly"/>
    <property type="evidence" value="ECO:0007669"/>
    <property type="project" value="TreeGrafter"/>
</dbReference>
<evidence type="ECO:0000259" key="2">
    <source>
        <dbReference type="Pfam" id="PF08174"/>
    </source>
</evidence>
<dbReference type="Pfam" id="PF08174">
    <property type="entry name" value="Anillin"/>
    <property type="match status" value="1"/>
</dbReference>
<dbReference type="EMBL" id="CVRI01000063">
    <property type="protein sequence ID" value="CRL04693.1"/>
    <property type="molecule type" value="Genomic_DNA"/>
</dbReference>
<evidence type="ECO:0000256" key="1">
    <source>
        <dbReference type="SAM" id="MobiDB-lite"/>
    </source>
</evidence>
<gene>
    <name evidence="3" type="ORF">CLUMA_CG017757</name>
</gene>
<dbReference type="STRING" id="568069.A0A1J1IWV6"/>
<accession>A0A1J1IWV6</accession>
<dbReference type="Proteomes" id="UP000183832">
    <property type="component" value="Unassembled WGS sequence"/>
</dbReference>
<protein>
    <submittedName>
        <fullName evidence="3">CLUMA_CG017757, isoform A</fullName>
    </submittedName>
</protein>
<proteinExistence type="predicted"/>
<evidence type="ECO:0000313" key="4">
    <source>
        <dbReference type="Proteomes" id="UP000183832"/>
    </source>
</evidence>
<dbReference type="OrthoDB" id="6431443at2759"/>
<dbReference type="SUPFAM" id="SSF50729">
    <property type="entry name" value="PH domain-like"/>
    <property type="match status" value="1"/>
</dbReference>
<reference evidence="3 4" key="1">
    <citation type="submission" date="2015-04" db="EMBL/GenBank/DDBJ databases">
        <authorList>
            <person name="Syromyatnikov M.Y."/>
            <person name="Popov V.N."/>
        </authorList>
    </citation>
    <scope>NUCLEOTIDE SEQUENCE [LARGE SCALE GENOMIC DNA]</scope>
</reference>
<name>A0A1J1IWV6_9DIPT</name>
<dbReference type="GO" id="GO:0005826">
    <property type="term" value="C:actomyosin contractile ring"/>
    <property type="evidence" value="ECO:0007669"/>
    <property type="project" value="TreeGrafter"/>
</dbReference>
<feature type="compositionally biased region" description="Polar residues" evidence="1">
    <location>
        <begin position="61"/>
        <end position="70"/>
    </location>
</feature>
<dbReference type="PANTHER" id="PTHR21538:SF24">
    <property type="entry name" value="PH DOMAIN-CONTAINING PROTEIN"/>
    <property type="match status" value="1"/>
</dbReference>
<feature type="domain" description="Anillin homology" evidence="2">
    <location>
        <begin position="301"/>
        <end position="391"/>
    </location>
</feature>
<evidence type="ECO:0000313" key="3">
    <source>
        <dbReference type="EMBL" id="CRL04693.1"/>
    </source>
</evidence>